<dbReference type="CDD" id="cd06583">
    <property type="entry name" value="PGRP"/>
    <property type="match status" value="1"/>
</dbReference>
<comment type="catalytic activity">
    <reaction evidence="1">
        <text>Hydrolyzes the link between N-acetylmuramoyl residues and L-amino acid residues in certain cell-wall glycopeptides.</text>
        <dbReference type="EC" id="3.5.1.28"/>
    </reaction>
</comment>
<dbReference type="OrthoDB" id="66275at2"/>
<evidence type="ECO:0000256" key="5">
    <source>
        <dbReference type="ARBA" id="ARBA00023316"/>
    </source>
</evidence>
<dbReference type="GO" id="GO:0009254">
    <property type="term" value="P:peptidoglycan turnover"/>
    <property type="evidence" value="ECO:0007669"/>
    <property type="project" value="TreeGrafter"/>
</dbReference>
<keyword evidence="5" id="KW-0961">Cell wall biogenesis/degradation</keyword>
<proteinExistence type="inferred from homology"/>
<evidence type="ECO:0000313" key="9">
    <source>
        <dbReference type="Proteomes" id="UP000191153"/>
    </source>
</evidence>
<dbReference type="InterPro" id="IPR036365">
    <property type="entry name" value="PGBD-like_sf"/>
</dbReference>
<dbReference type="InterPro" id="IPR051206">
    <property type="entry name" value="NAMLAA_amidase_2"/>
</dbReference>
<feature type="chain" id="PRO_5013114915" description="N-acetylmuramoyl-L-alanine amidase" evidence="6">
    <location>
        <begin position="23"/>
        <end position="277"/>
    </location>
</feature>
<name>A0A1T4PSV7_9FUSO</name>
<dbReference type="InterPro" id="IPR002502">
    <property type="entry name" value="Amidase_domain"/>
</dbReference>
<dbReference type="GO" id="GO:0009253">
    <property type="term" value="P:peptidoglycan catabolic process"/>
    <property type="evidence" value="ECO:0007669"/>
    <property type="project" value="InterPro"/>
</dbReference>
<dbReference type="InterPro" id="IPR036366">
    <property type="entry name" value="PGBDSf"/>
</dbReference>
<keyword evidence="9" id="KW-1185">Reference proteome</keyword>
<dbReference type="Gene3D" id="3.40.80.10">
    <property type="entry name" value="Peptidoglycan recognition protein-like"/>
    <property type="match status" value="1"/>
</dbReference>
<dbReference type="STRING" id="180163.SAMN02745174_02021"/>
<protein>
    <recommendedName>
        <fullName evidence="3">N-acetylmuramoyl-L-alanine amidase</fullName>
        <ecNumber evidence="3">3.5.1.28</ecNumber>
    </recommendedName>
</protein>
<keyword evidence="4" id="KW-0378">Hydrolase</keyword>
<dbReference type="GO" id="GO:0008745">
    <property type="term" value="F:N-acetylmuramoyl-L-alanine amidase activity"/>
    <property type="evidence" value="ECO:0007669"/>
    <property type="project" value="UniProtKB-EC"/>
</dbReference>
<evidence type="ECO:0000313" key="8">
    <source>
        <dbReference type="EMBL" id="SJZ94509.1"/>
    </source>
</evidence>
<comment type="similarity">
    <text evidence="2">Belongs to the N-acetylmuramoyl-L-alanine amidase 2 family.</text>
</comment>
<reference evidence="8 9" key="1">
    <citation type="submission" date="2017-02" db="EMBL/GenBank/DDBJ databases">
        <authorList>
            <person name="Peterson S.W."/>
        </authorList>
    </citation>
    <scope>NUCLEOTIDE SEQUENCE [LARGE SCALE GENOMIC DNA]</scope>
    <source>
        <strain evidence="8 9">ATCC 700028</strain>
    </source>
</reference>
<dbReference type="SUPFAM" id="SSF55846">
    <property type="entry name" value="N-acetylmuramoyl-L-alanine amidase-like"/>
    <property type="match status" value="1"/>
</dbReference>
<dbReference type="InterPro" id="IPR002477">
    <property type="entry name" value="Peptidoglycan-bd-like"/>
</dbReference>
<feature type="signal peptide" evidence="6">
    <location>
        <begin position="1"/>
        <end position="22"/>
    </location>
</feature>
<keyword evidence="6" id="KW-0732">Signal</keyword>
<dbReference type="Pfam" id="PF01510">
    <property type="entry name" value="Amidase_2"/>
    <property type="match status" value="1"/>
</dbReference>
<evidence type="ECO:0000256" key="3">
    <source>
        <dbReference type="ARBA" id="ARBA00011901"/>
    </source>
</evidence>
<dbReference type="InterPro" id="IPR036505">
    <property type="entry name" value="Amidase/PGRP_sf"/>
</dbReference>
<dbReference type="Pfam" id="PF01471">
    <property type="entry name" value="PG_binding_1"/>
    <property type="match status" value="1"/>
</dbReference>
<gene>
    <name evidence="8" type="ORF">SAMN02745174_02021</name>
</gene>
<dbReference type="FunFam" id="3.40.80.10:FF:000003">
    <property type="entry name" value="N-acetylmuramoyl-L-alanine amidase"/>
    <property type="match status" value="1"/>
</dbReference>
<dbReference type="PANTHER" id="PTHR30417">
    <property type="entry name" value="N-ACETYLMURAMOYL-L-ALANINE AMIDASE AMID"/>
    <property type="match status" value="1"/>
</dbReference>
<dbReference type="PANTHER" id="PTHR30417:SF1">
    <property type="entry name" value="N-ACETYLMURAMOYL-L-ALANINE AMIDASE AMID"/>
    <property type="match status" value="1"/>
</dbReference>
<dbReference type="EC" id="3.5.1.28" evidence="3"/>
<evidence type="ECO:0000256" key="4">
    <source>
        <dbReference type="ARBA" id="ARBA00022801"/>
    </source>
</evidence>
<evidence type="ECO:0000259" key="7">
    <source>
        <dbReference type="SMART" id="SM00644"/>
    </source>
</evidence>
<dbReference type="GO" id="GO:0071555">
    <property type="term" value="P:cell wall organization"/>
    <property type="evidence" value="ECO:0007669"/>
    <property type="project" value="UniProtKB-KW"/>
</dbReference>
<evidence type="ECO:0000256" key="6">
    <source>
        <dbReference type="SAM" id="SignalP"/>
    </source>
</evidence>
<dbReference type="SMART" id="SM00644">
    <property type="entry name" value="Ami_2"/>
    <property type="match status" value="1"/>
</dbReference>
<feature type="domain" description="N-acetylmuramoyl-L-alanine amidase" evidence="7">
    <location>
        <begin position="26"/>
        <end position="179"/>
    </location>
</feature>
<evidence type="ECO:0000256" key="1">
    <source>
        <dbReference type="ARBA" id="ARBA00001561"/>
    </source>
</evidence>
<accession>A0A1T4PSV7</accession>
<dbReference type="Proteomes" id="UP000191153">
    <property type="component" value="Unassembled WGS sequence"/>
</dbReference>
<dbReference type="Gene3D" id="1.10.101.10">
    <property type="entry name" value="PGBD-like superfamily/PGBD"/>
    <property type="match status" value="1"/>
</dbReference>
<dbReference type="RefSeq" id="WP_078694475.1">
    <property type="nucleotide sequence ID" value="NZ_FUWX01000016.1"/>
</dbReference>
<dbReference type="SUPFAM" id="SSF47090">
    <property type="entry name" value="PGBD-like"/>
    <property type="match status" value="1"/>
</dbReference>
<dbReference type="EMBL" id="FUWX01000016">
    <property type="protein sequence ID" value="SJZ94509.1"/>
    <property type="molecule type" value="Genomic_DNA"/>
</dbReference>
<organism evidence="8 9">
    <name type="scientific">Cetobacterium ceti</name>
    <dbReference type="NCBI Taxonomy" id="180163"/>
    <lineage>
        <taxon>Bacteria</taxon>
        <taxon>Fusobacteriati</taxon>
        <taxon>Fusobacteriota</taxon>
        <taxon>Fusobacteriia</taxon>
        <taxon>Fusobacteriales</taxon>
        <taxon>Fusobacteriaceae</taxon>
        <taxon>Cetobacterium</taxon>
    </lineage>
</organism>
<evidence type="ECO:0000256" key="2">
    <source>
        <dbReference type="ARBA" id="ARBA00007553"/>
    </source>
</evidence>
<dbReference type="PROSITE" id="PS51257">
    <property type="entry name" value="PROKAR_LIPOPROTEIN"/>
    <property type="match status" value="1"/>
</dbReference>
<sequence length="277" mass="32504">MLKKIFTSLLFLTLLGCSSVNLSIDRDSYHAKGKNHRIKYIVLHYTAINDVRSIRALTRGNVSSHYLVTTDRKQPIYSLVPDNERAWHAGFSSFNGRENLNDTSIGIEIVNLGIRSDILKKYEKEKNFFIPQYAYIPYSQSQIEKVAFLVNQLKYKYNISPKDIVGHGDIAPQRKKDPGPFFPWEYLYRKYNIGAWYDYGDYRYFLSTDSYKSCSIEKIKSEFRKYGYDMNDTPEWDEESRRVVYAFQCHFRPEKTNGIMDAQTFAILKALNKKYSN</sequence>
<dbReference type="AlphaFoldDB" id="A0A1T4PSV7"/>